<proteinExistence type="predicted"/>
<dbReference type="eggNOG" id="COG0233">
    <property type="taxonomic scope" value="Bacteria"/>
</dbReference>
<evidence type="ECO:0000313" key="2">
    <source>
        <dbReference type="EMBL" id="ABV94772.1"/>
    </source>
</evidence>
<keyword evidence="3" id="KW-1185">Reference proteome</keyword>
<name>A8LL23_DINSH</name>
<dbReference type="SUPFAM" id="SSF54975">
    <property type="entry name" value="Acylphosphatase/BLUF domain-like"/>
    <property type="match status" value="1"/>
</dbReference>
<dbReference type="Proteomes" id="UP000006833">
    <property type="component" value="Chromosome"/>
</dbReference>
<evidence type="ECO:0000313" key="3">
    <source>
        <dbReference type="Proteomes" id="UP000006833"/>
    </source>
</evidence>
<dbReference type="InterPro" id="IPR007024">
    <property type="entry name" value="BLUF_domain"/>
</dbReference>
<gene>
    <name evidence="2" type="ordered locus">Dshi_3039</name>
</gene>
<dbReference type="STRING" id="398580.Dshi_3039"/>
<dbReference type="GO" id="GO:0071949">
    <property type="term" value="F:FAD binding"/>
    <property type="evidence" value="ECO:0007669"/>
    <property type="project" value="InterPro"/>
</dbReference>
<dbReference type="PROSITE" id="PS50925">
    <property type="entry name" value="BLUF"/>
    <property type="match status" value="1"/>
</dbReference>
<dbReference type="GO" id="GO:0009882">
    <property type="term" value="F:blue light photoreceptor activity"/>
    <property type="evidence" value="ECO:0007669"/>
    <property type="project" value="InterPro"/>
</dbReference>
<dbReference type="Pfam" id="PF04940">
    <property type="entry name" value="BLUF"/>
    <property type="match status" value="1"/>
</dbReference>
<reference evidence="3" key="1">
    <citation type="journal article" date="2010" name="ISME J.">
        <title>The complete genome sequence of the algal symbiont Dinoroseobacter shibae: a hitchhiker's guide to life in the sea.</title>
        <authorList>
            <person name="Wagner-Dobler I."/>
            <person name="Ballhausen B."/>
            <person name="Berger M."/>
            <person name="Brinkhoff T."/>
            <person name="Buchholz I."/>
            <person name="Bunk B."/>
            <person name="Cypionka H."/>
            <person name="Daniel R."/>
            <person name="Drepper T."/>
            <person name="Gerdts G."/>
            <person name="Hahnke S."/>
            <person name="Han C."/>
            <person name="Jahn D."/>
            <person name="Kalhoefer D."/>
            <person name="Kiss H."/>
            <person name="Klenk H.P."/>
            <person name="Kyrpides N."/>
            <person name="Liebl W."/>
            <person name="Liesegang H."/>
            <person name="Meincke L."/>
            <person name="Pati A."/>
            <person name="Petersen J."/>
            <person name="Piekarski T."/>
            <person name="Pommerenke C."/>
            <person name="Pradella S."/>
            <person name="Pukall R."/>
            <person name="Rabus R."/>
            <person name="Stackebrandt E."/>
            <person name="Thole S."/>
            <person name="Thompson L."/>
            <person name="Tielen P."/>
            <person name="Tomasch J."/>
            <person name="von Jan M."/>
            <person name="Wanphrut N."/>
            <person name="Wichels A."/>
            <person name="Zech H."/>
            <person name="Simon M."/>
        </authorList>
    </citation>
    <scope>NUCLEOTIDE SEQUENCE [LARGE SCALE GENOMIC DNA]</scope>
    <source>
        <strain evidence="3">DSM 16493 / NCIMB 14021 / DFL 12</strain>
    </source>
</reference>
<dbReference type="HOGENOM" id="CLU_097099_3_2_5"/>
<evidence type="ECO:0000259" key="1">
    <source>
        <dbReference type="PROSITE" id="PS50925"/>
    </source>
</evidence>
<dbReference type="Gene3D" id="3.30.70.100">
    <property type="match status" value="1"/>
</dbReference>
<dbReference type="EMBL" id="CP000830">
    <property type="protein sequence ID" value="ABV94772.1"/>
    <property type="molecule type" value="Genomic_DNA"/>
</dbReference>
<organism evidence="2 3">
    <name type="scientific">Dinoroseobacter shibae (strain DSM 16493 / NCIMB 14021 / DFL 12)</name>
    <dbReference type="NCBI Taxonomy" id="398580"/>
    <lineage>
        <taxon>Bacteria</taxon>
        <taxon>Pseudomonadati</taxon>
        <taxon>Pseudomonadota</taxon>
        <taxon>Alphaproteobacteria</taxon>
        <taxon>Rhodobacterales</taxon>
        <taxon>Roseobacteraceae</taxon>
        <taxon>Dinoroseobacter</taxon>
    </lineage>
</organism>
<accession>A8LL23</accession>
<dbReference type="RefSeq" id="WP_012179700.1">
    <property type="nucleotide sequence ID" value="NC_009952.1"/>
</dbReference>
<sequence>MSLIQIAYVSRPFGYDAAALAGILVDARARNRQDNLTGALICRADLYCQLLEGPEQAVQACFARIARDDRHLEVRKLATLPISDRLFPGWDMRHDPAESWMWSREETTAGHVESATALDILAVFRKLAAGRGAPE</sequence>
<dbReference type="SMART" id="SM01034">
    <property type="entry name" value="BLUF"/>
    <property type="match status" value="1"/>
</dbReference>
<protein>
    <submittedName>
        <fullName evidence="2">BLUF domain protein</fullName>
    </submittedName>
</protein>
<dbReference type="OrthoDB" id="196105at2"/>
<dbReference type="AlphaFoldDB" id="A8LL23"/>
<dbReference type="KEGG" id="dsh:Dshi_3039"/>
<feature type="domain" description="BLUF" evidence="1">
    <location>
        <begin position="3"/>
        <end position="93"/>
    </location>
</feature>
<dbReference type="InterPro" id="IPR036046">
    <property type="entry name" value="Acylphosphatase-like_dom_sf"/>
</dbReference>